<gene>
    <name evidence="1" type="ORF">Pla163_01060</name>
</gene>
<accession>A0A518CUV3</accession>
<reference evidence="1 2" key="1">
    <citation type="submission" date="2019-02" db="EMBL/GenBank/DDBJ databases">
        <title>Deep-cultivation of Planctomycetes and their phenomic and genomic characterization uncovers novel biology.</title>
        <authorList>
            <person name="Wiegand S."/>
            <person name="Jogler M."/>
            <person name="Boedeker C."/>
            <person name="Pinto D."/>
            <person name="Vollmers J."/>
            <person name="Rivas-Marin E."/>
            <person name="Kohn T."/>
            <person name="Peeters S.H."/>
            <person name="Heuer A."/>
            <person name="Rast P."/>
            <person name="Oberbeckmann S."/>
            <person name="Bunk B."/>
            <person name="Jeske O."/>
            <person name="Meyerdierks A."/>
            <person name="Storesund J.E."/>
            <person name="Kallscheuer N."/>
            <person name="Luecker S."/>
            <person name="Lage O.M."/>
            <person name="Pohl T."/>
            <person name="Merkel B.J."/>
            <person name="Hornburger P."/>
            <person name="Mueller R.-W."/>
            <person name="Bruemmer F."/>
            <person name="Labrenz M."/>
            <person name="Spormann A.M."/>
            <person name="Op den Camp H."/>
            <person name="Overmann J."/>
            <person name="Amann R."/>
            <person name="Jetten M.S.M."/>
            <person name="Mascher T."/>
            <person name="Medema M.H."/>
            <person name="Devos D.P."/>
            <person name="Kaster A.-K."/>
            <person name="Ovreas L."/>
            <person name="Rohde M."/>
            <person name="Galperin M.Y."/>
            <person name="Jogler C."/>
        </authorList>
    </citation>
    <scope>NUCLEOTIDE SEQUENCE [LARGE SCALE GENOMIC DNA]</scope>
    <source>
        <strain evidence="1 2">Pla163</strain>
    </source>
</reference>
<proteinExistence type="predicted"/>
<protein>
    <submittedName>
        <fullName evidence="1">Uncharacterized protein</fullName>
    </submittedName>
</protein>
<sequence length="43" mass="4487">MTPLDLECAQPLASAPTNEHLRLRKIGRAAGVRHGVALPAAAL</sequence>
<dbReference type="AlphaFoldDB" id="A0A518CUV3"/>
<name>A0A518CUV3_9BACT</name>
<dbReference type="EMBL" id="CP036290">
    <property type="protein sequence ID" value="QDU83010.1"/>
    <property type="molecule type" value="Genomic_DNA"/>
</dbReference>
<organism evidence="1 2">
    <name type="scientific">Rohdeia mirabilis</name>
    <dbReference type="NCBI Taxonomy" id="2528008"/>
    <lineage>
        <taxon>Bacteria</taxon>
        <taxon>Pseudomonadati</taxon>
        <taxon>Planctomycetota</taxon>
        <taxon>Planctomycetia</taxon>
        <taxon>Planctomycetia incertae sedis</taxon>
        <taxon>Rohdeia</taxon>
    </lineage>
</organism>
<dbReference type="Proteomes" id="UP000319342">
    <property type="component" value="Chromosome"/>
</dbReference>
<evidence type="ECO:0000313" key="1">
    <source>
        <dbReference type="EMBL" id="QDU83010.1"/>
    </source>
</evidence>
<keyword evidence="2" id="KW-1185">Reference proteome</keyword>
<evidence type="ECO:0000313" key="2">
    <source>
        <dbReference type="Proteomes" id="UP000319342"/>
    </source>
</evidence>